<accession>A0ABR4AYM1</accession>
<comment type="caution">
    <text evidence="2">The sequence shown here is derived from an EMBL/GenBank/DDBJ whole genome shotgun (WGS) entry which is preliminary data.</text>
</comment>
<evidence type="ECO:0000256" key="1">
    <source>
        <dbReference type="SAM" id="MobiDB-lite"/>
    </source>
</evidence>
<dbReference type="Proteomes" id="UP001590951">
    <property type="component" value="Unassembled WGS sequence"/>
</dbReference>
<feature type="region of interest" description="Disordered" evidence="1">
    <location>
        <begin position="1"/>
        <end position="34"/>
    </location>
</feature>
<keyword evidence="3" id="KW-1185">Reference proteome</keyword>
<feature type="compositionally biased region" description="Polar residues" evidence="1">
    <location>
        <begin position="83"/>
        <end position="92"/>
    </location>
</feature>
<protein>
    <submittedName>
        <fullName evidence="2">Uncharacterized protein</fullName>
    </submittedName>
</protein>
<gene>
    <name evidence="2" type="ORF">ABVK25_009465</name>
</gene>
<name>A0ABR4AYM1_9LECA</name>
<feature type="compositionally biased region" description="Polar residues" evidence="1">
    <location>
        <begin position="1"/>
        <end position="14"/>
    </location>
</feature>
<feature type="compositionally biased region" description="Polar residues" evidence="1">
    <location>
        <begin position="65"/>
        <end position="75"/>
    </location>
</feature>
<evidence type="ECO:0000313" key="3">
    <source>
        <dbReference type="Proteomes" id="UP001590951"/>
    </source>
</evidence>
<evidence type="ECO:0000313" key="2">
    <source>
        <dbReference type="EMBL" id="KAL2050238.1"/>
    </source>
</evidence>
<proteinExistence type="predicted"/>
<reference evidence="2 3" key="1">
    <citation type="submission" date="2024-09" db="EMBL/GenBank/DDBJ databases">
        <title>Rethinking Asexuality: The Enigmatic Case of Functional Sexual Genes in Lepraria (Stereocaulaceae).</title>
        <authorList>
            <person name="Doellman M."/>
            <person name="Sun Y."/>
            <person name="Barcenas-Pena A."/>
            <person name="Lumbsch H.T."/>
            <person name="Grewe F."/>
        </authorList>
    </citation>
    <scope>NUCLEOTIDE SEQUENCE [LARGE SCALE GENOMIC DNA]</scope>
    <source>
        <strain evidence="2 3">Grewe 0041</strain>
    </source>
</reference>
<feature type="region of interest" description="Disordered" evidence="1">
    <location>
        <begin position="54"/>
        <end position="100"/>
    </location>
</feature>
<dbReference type="EMBL" id="JBHFEH010000050">
    <property type="protein sequence ID" value="KAL2050238.1"/>
    <property type="molecule type" value="Genomic_DNA"/>
</dbReference>
<sequence length="212" mass="23730">MRTLSLQRPRTAFQSIDHVPQRPPPLQNPKHSTMGNLKERAKVLFSLRSSSFRSTTSLGKHTSDGSDNTRYSGSSDPPLKPSRTWTSTNSNCCPERPARPEVSRSWLFSTPRKHREPEAMFQYGDLVHYAPEVVQGRVREYWIAGRLYDSGNETWRYFLRDGEKPDGEGWGLAGEAALRRVGQEGITMGSPTGGYEVLKGGIGGLGWFEDGE</sequence>
<organism evidence="2 3">
    <name type="scientific">Lepraria finkii</name>
    <dbReference type="NCBI Taxonomy" id="1340010"/>
    <lineage>
        <taxon>Eukaryota</taxon>
        <taxon>Fungi</taxon>
        <taxon>Dikarya</taxon>
        <taxon>Ascomycota</taxon>
        <taxon>Pezizomycotina</taxon>
        <taxon>Lecanoromycetes</taxon>
        <taxon>OSLEUM clade</taxon>
        <taxon>Lecanoromycetidae</taxon>
        <taxon>Lecanorales</taxon>
        <taxon>Lecanorineae</taxon>
        <taxon>Stereocaulaceae</taxon>
        <taxon>Lepraria</taxon>
    </lineage>
</organism>